<dbReference type="CDD" id="cd02523">
    <property type="entry name" value="PC_cytidylyltransferase"/>
    <property type="match status" value="1"/>
</dbReference>
<keyword evidence="1" id="KW-0808">Transferase</keyword>
<proteinExistence type="predicted"/>
<dbReference type="PANTHER" id="PTHR43584">
    <property type="entry name" value="NUCLEOTIDYL TRANSFERASE"/>
    <property type="match status" value="1"/>
</dbReference>
<gene>
    <name evidence="4" type="ORF">GGR39_000454</name>
</gene>
<name>A0A7W6BYK4_9SPHN</name>
<dbReference type="PANTHER" id="PTHR43584:SF8">
    <property type="entry name" value="N-ACETYLMURAMATE ALPHA-1-PHOSPHATE URIDYLYLTRANSFERASE"/>
    <property type="match status" value="1"/>
</dbReference>
<dbReference type="InterPro" id="IPR029044">
    <property type="entry name" value="Nucleotide-diphossugar_trans"/>
</dbReference>
<evidence type="ECO:0000313" key="4">
    <source>
        <dbReference type="EMBL" id="MBB3938825.1"/>
    </source>
</evidence>
<evidence type="ECO:0000313" key="5">
    <source>
        <dbReference type="Proteomes" id="UP000561459"/>
    </source>
</evidence>
<dbReference type="InterPro" id="IPR005835">
    <property type="entry name" value="NTP_transferase_dom"/>
</dbReference>
<keyword evidence="2" id="KW-0548">Nucleotidyltransferase</keyword>
<protein>
    <submittedName>
        <fullName evidence="4">Choline kinase</fullName>
    </submittedName>
</protein>
<dbReference type="GO" id="GO:0016779">
    <property type="term" value="F:nucleotidyltransferase activity"/>
    <property type="evidence" value="ECO:0007669"/>
    <property type="project" value="UniProtKB-KW"/>
</dbReference>
<dbReference type="GO" id="GO:0016301">
    <property type="term" value="F:kinase activity"/>
    <property type="evidence" value="ECO:0007669"/>
    <property type="project" value="UniProtKB-KW"/>
</dbReference>
<evidence type="ECO:0000256" key="1">
    <source>
        <dbReference type="ARBA" id="ARBA00022679"/>
    </source>
</evidence>
<evidence type="ECO:0000256" key="2">
    <source>
        <dbReference type="ARBA" id="ARBA00022695"/>
    </source>
</evidence>
<evidence type="ECO:0000259" key="3">
    <source>
        <dbReference type="Pfam" id="PF00483"/>
    </source>
</evidence>
<dbReference type="Gene3D" id="3.90.550.10">
    <property type="entry name" value="Spore Coat Polysaccharide Biosynthesis Protein SpsA, Chain A"/>
    <property type="match status" value="1"/>
</dbReference>
<organism evidence="4 5">
    <name type="scientific">Novosphingobium fluoreni</name>
    <dbReference type="NCBI Taxonomy" id="1391222"/>
    <lineage>
        <taxon>Bacteria</taxon>
        <taxon>Pseudomonadati</taxon>
        <taxon>Pseudomonadota</taxon>
        <taxon>Alphaproteobacteria</taxon>
        <taxon>Sphingomonadales</taxon>
        <taxon>Sphingomonadaceae</taxon>
        <taxon>Novosphingobium</taxon>
    </lineage>
</organism>
<dbReference type="Proteomes" id="UP000561459">
    <property type="component" value="Unassembled WGS sequence"/>
</dbReference>
<comment type="caution">
    <text evidence="4">The sequence shown here is derived from an EMBL/GenBank/DDBJ whole genome shotgun (WGS) entry which is preliminary data.</text>
</comment>
<dbReference type="InterPro" id="IPR050065">
    <property type="entry name" value="GlmU-like"/>
</dbReference>
<accession>A0A7W6BYK4</accession>
<dbReference type="RefSeq" id="WP_183615685.1">
    <property type="nucleotide sequence ID" value="NZ_JACIDY010000001.1"/>
</dbReference>
<keyword evidence="5" id="KW-1185">Reference proteome</keyword>
<keyword evidence="4" id="KW-0418">Kinase</keyword>
<dbReference type="EMBL" id="JACIDY010000001">
    <property type="protein sequence ID" value="MBB3938825.1"/>
    <property type="molecule type" value="Genomic_DNA"/>
</dbReference>
<dbReference type="SUPFAM" id="SSF53448">
    <property type="entry name" value="Nucleotide-diphospho-sugar transferases"/>
    <property type="match status" value="1"/>
</dbReference>
<dbReference type="Pfam" id="PF00483">
    <property type="entry name" value="NTP_transferase"/>
    <property type="match status" value="1"/>
</dbReference>
<dbReference type="AlphaFoldDB" id="A0A7W6BYK4"/>
<feature type="domain" description="Nucleotidyl transferase" evidence="3">
    <location>
        <begin position="5"/>
        <end position="140"/>
    </location>
</feature>
<sequence>MIEHAILLSAGQGSRMLPLTAERPKCLIDFSGRTLIEWQIEMLARGGVKHIDVVTGFMTDMVDAVVAGIDDPRVTITTRFNPFYKVADNLGSCWIVREQMQGDFLILNGDTLVSEELVRTVQQADHPQDGGWPITVTVDVKPAYDSDDMKVERAGDKLVHIGKTLTAAQSNAESIGFLAFRGEGVNLFRETVRQAMRTPEGVQHWYLKVIDSIAPTGKVGTVSIEGQEWAEVDFLNDIEIATALTDRWATAG</sequence>
<reference evidence="4 5" key="1">
    <citation type="submission" date="2020-08" db="EMBL/GenBank/DDBJ databases">
        <title>Genomic Encyclopedia of Type Strains, Phase IV (KMG-IV): sequencing the most valuable type-strain genomes for metagenomic binning, comparative biology and taxonomic classification.</title>
        <authorList>
            <person name="Goeker M."/>
        </authorList>
    </citation>
    <scope>NUCLEOTIDE SEQUENCE [LARGE SCALE GENOMIC DNA]</scope>
    <source>
        <strain evidence="4 5">DSM 27568</strain>
    </source>
</reference>